<dbReference type="GO" id="GO:0016491">
    <property type="term" value="F:oxidoreductase activity"/>
    <property type="evidence" value="ECO:0007669"/>
    <property type="project" value="InterPro"/>
</dbReference>
<dbReference type="InterPro" id="IPR013149">
    <property type="entry name" value="ADH-like_C"/>
</dbReference>
<dbReference type="KEGG" id="bgm:CAL15_09030"/>
<dbReference type="InterPro" id="IPR013154">
    <property type="entry name" value="ADH-like_N"/>
</dbReference>
<accession>A0A1W6ZAU7</accession>
<dbReference type="InterPro" id="IPR011032">
    <property type="entry name" value="GroES-like_sf"/>
</dbReference>
<dbReference type="OrthoDB" id="5484143at2"/>
<sequence>MQSIQITAPTLDAFRRVELPEPAAPGKGRILVRMKAGSLNFADLAVASGQYPGAPYPNIALSDGVGEVIAVGEDVWQVAVGDRVAVHIKAHWIAGRPSAELANPMRGATLPGSLVEFADLDAASVVKIPDYLGWEAAGTLPIAAMTAWRTLETAQVGAASTVAVLGTGGVAIFALQLAKARGARVIVTSSSDEKLARARALGADEVVNYRKDAAWEAFVLQHTGGVGADLVIDPVGGEGINRSVAAVRHGGSVAAIGFLGGGATPLDLLQVIFKEVRVQGSNGGSVADLAGAVAAMAAHRIQPVVDRTFGLDELANAYELMAQGGHFGKIAIRFDW</sequence>
<dbReference type="Proteomes" id="UP000194161">
    <property type="component" value="Chromosome"/>
</dbReference>
<dbReference type="Pfam" id="PF08240">
    <property type="entry name" value="ADH_N"/>
    <property type="match status" value="1"/>
</dbReference>
<dbReference type="SUPFAM" id="SSF51735">
    <property type="entry name" value="NAD(P)-binding Rossmann-fold domains"/>
    <property type="match status" value="1"/>
</dbReference>
<feature type="domain" description="Enoyl reductase (ER)" evidence="1">
    <location>
        <begin position="9"/>
        <end position="332"/>
    </location>
</feature>
<evidence type="ECO:0000259" key="1">
    <source>
        <dbReference type="SMART" id="SM00829"/>
    </source>
</evidence>
<protein>
    <submittedName>
        <fullName evidence="2">Alcohol dehydrogenase</fullName>
    </submittedName>
</protein>
<evidence type="ECO:0000313" key="3">
    <source>
        <dbReference type="Proteomes" id="UP000194161"/>
    </source>
</evidence>
<evidence type="ECO:0000313" key="2">
    <source>
        <dbReference type="EMBL" id="ARP94516.1"/>
    </source>
</evidence>
<dbReference type="PANTHER" id="PTHR45033:SF2">
    <property type="entry name" value="ZINC-TYPE ALCOHOL DEHYDROGENASE-LIKE PROTEIN C1773.06C"/>
    <property type="match status" value="1"/>
</dbReference>
<gene>
    <name evidence="2" type="ORF">CAL15_09030</name>
</gene>
<organism evidence="2 3">
    <name type="scientific">Bordetella genomosp. 13</name>
    <dbReference type="NCBI Taxonomy" id="463040"/>
    <lineage>
        <taxon>Bacteria</taxon>
        <taxon>Pseudomonadati</taxon>
        <taxon>Pseudomonadota</taxon>
        <taxon>Betaproteobacteria</taxon>
        <taxon>Burkholderiales</taxon>
        <taxon>Alcaligenaceae</taxon>
        <taxon>Bordetella</taxon>
    </lineage>
</organism>
<dbReference type="Gene3D" id="3.90.180.10">
    <property type="entry name" value="Medium-chain alcohol dehydrogenases, catalytic domain"/>
    <property type="match status" value="1"/>
</dbReference>
<proteinExistence type="predicted"/>
<dbReference type="SMART" id="SM00829">
    <property type="entry name" value="PKS_ER"/>
    <property type="match status" value="1"/>
</dbReference>
<dbReference type="AlphaFoldDB" id="A0A1W6ZAU7"/>
<keyword evidence="3" id="KW-1185">Reference proteome</keyword>
<dbReference type="RefSeq" id="WP_086078284.1">
    <property type="nucleotide sequence ID" value="NZ_CP021111.1"/>
</dbReference>
<dbReference type="Pfam" id="PF00107">
    <property type="entry name" value="ADH_zinc_N"/>
    <property type="match status" value="1"/>
</dbReference>
<dbReference type="InterPro" id="IPR020843">
    <property type="entry name" value="ER"/>
</dbReference>
<dbReference type="InterPro" id="IPR036291">
    <property type="entry name" value="NAD(P)-bd_dom_sf"/>
</dbReference>
<reference evidence="2 3" key="1">
    <citation type="submission" date="2017-05" db="EMBL/GenBank/DDBJ databases">
        <title>Complete and WGS of Bordetella genogroups.</title>
        <authorList>
            <person name="Spilker T."/>
            <person name="LiPuma J."/>
        </authorList>
    </citation>
    <scope>NUCLEOTIDE SEQUENCE [LARGE SCALE GENOMIC DNA]</scope>
    <source>
        <strain evidence="2 3">AU7206</strain>
    </source>
</reference>
<name>A0A1W6ZAU7_9BORD</name>
<dbReference type="Gene3D" id="3.40.50.720">
    <property type="entry name" value="NAD(P)-binding Rossmann-like Domain"/>
    <property type="match status" value="1"/>
</dbReference>
<dbReference type="STRING" id="463040.CAL15_09030"/>
<dbReference type="SUPFAM" id="SSF50129">
    <property type="entry name" value="GroES-like"/>
    <property type="match status" value="1"/>
</dbReference>
<dbReference type="PANTHER" id="PTHR45033">
    <property type="match status" value="1"/>
</dbReference>
<dbReference type="InterPro" id="IPR052711">
    <property type="entry name" value="Zinc_ADH-like"/>
</dbReference>
<dbReference type="EMBL" id="CP021111">
    <property type="protein sequence ID" value="ARP94516.1"/>
    <property type="molecule type" value="Genomic_DNA"/>
</dbReference>
<dbReference type="CDD" id="cd08276">
    <property type="entry name" value="MDR7"/>
    <property type="match status" value="1"/>
</dbReference>